<dbReference type="PANTHER" id="PTHR42756">
    <property type="entry name" value="TRANSCRIPTIONAL REGULATOR, MARR"/>
    <property type="match status" value="1"/>
</dbReference>
<dbReference type="Gene3D" id="1.10.10.10">
    <property type="entry name" value="Winged helix-like DNA-binding domain superfamily/Winged helix DNA-binding domain"/>
    <property type="match status" value="1"/>
</dbReference>
<evidence type="ECO:0000256" key="3">
    <source>
        <dbReference type="ARBA" id="ARBA00023163"/>
    </source>
</evidence>
<dbReference type="SUPFAM" id="SSF46785">
    <property type="entry name" value="Winged helix' DNA-binding domain"/>
    <property type="match status" value="1"/>
</dbReference>
<reference evidence="6" key="1">
    <citation type="journal article" date="2019" name="Int. J. Syst. Evol. Microbiol.">
        <title>The Global Catalogue of Microorganisms (GCM) 10K type strain sequencing project: providing services to taxonomists for standard genome sequencing and annotation.</title>
        <authorList>
            <consortium name="The Broad Institute Genomics Platform"/>
            <consortium name="The Broad Institute Genome Sequencing Center for Infectious Disease"/>
            <person name="Wu L."/>
            <person name="Ma J."/>
        </authorList>
    </citation>
    <scope>NUCLEOTIDE SEQUENCE [LARGE SCALE GENOMIC DNA]</scope>
    <source>
        <strain evidence="6">CCUG 58728</strain>
    </source>
</reference>
<dbReference type="Proteomes" id="UP001595901">
    <property type="component" value="Unassembled WGS sequence"/>
</dbReference>
<dbReference type="SMART" id="SM00347">
    <property type="entry name" value="HTH_MARR"/>
    <property type="match status" value="1"/>
</dbReference>
<proteinExistence type="predicted"/>
<organism evidence="5 6">
    <name type="scientific">Streptococcus dentapri</name>
    <dbReference type="NCBI Taxonomy" id="573564"/>
    <lineage>
        <taxon>Bacteria</taxon>
        <taxon>Bacillati</taxon>
        <taxon>Bacillota</taxon>
        <taxon>Bacilli</taxon>
        <taxon>Lactobacillales</taxon>
        <taxon>Streptococcaceae</taxon>
        <taxon>Streptococcus</taxon>
    </lineage>
</organism>
<sequence>MIEKLEIFSQHLREFMRKYQKLEQYQHDVKGSDLNMAEVHILVLVGRFPDIHLFQLAEQRQISRSAVTQLVNKLTAKDYLRKEVSDDKKSAYKLILTTKGEKIYDYHNKQHAFLNEKLGNILMGYPDDFIERVEQLMVEIEKVWEELYQKNQKGWD</sequence>
<evidence type="ECO:0000256" key="2">
    <source>
        <dbReference type="ARBA" id="ARBA00023125"/>
    </source>
</evidence>
<evidence type="ECO:0000259" key="4">
    <source>
        <dbReference type="PROSITE" id="PS50995"/>
    </source>
</evidence>
<accession>A0ABV8D1D6</accession>
<dbReference type="InterPro" id="IPR000835">
    <property type="entry name" value="HTH_MarR-typ"/>
</dbReference>
<gene>
    <name evidence="5" type="ORF">ACFOSE_04975</name>
</gene>
<keyword evidence="6" id="KW-1185">Reference proteome</keyword>
<dbReference type="RefSeq" id="WP_380431258.1">
    <property type="nucleotide sequence ID" value="NZ_JBHSAC010000045.1"/>
</dbReference>
<keyword evidence="2" id="KW-0238">DNA-binding</keyword>
<dbReference type="PROSITE" id="PS50995">
    <property type="entry name" value="HTH_MARR_2"/>
    <property type="match status" value="1"/>
</dbReference>
<dbReference type="PANTHER" id="PTHR42756:SF1">
    <property type="entry name" value="TRANSCRIPTIONAL REPRESSOR OF EMRAB OPERON"/>
    <property type="match status" value="1"/>
</dbReference>
<name>A0ABV8D1D6_9STRE</name>
<evidence type="ECO:0000256" key="1">
    <source>
        <dbReference type="ARBA" id="ARBA00023015"/>
    </source>
</evidence>
<feature type="domain" description="HTH marR-type" evidence="4">
    <location>
        <begin position="1"/>
        <end position="145"/>
    </location>
</feature>
<protein>
    <submittedName>
        <fullName evidence="5">MarR family winged helix-turn-helix transcriptional regulator</fullName>
    </submittedName>
</protein>
<dbReference type="Pfam" id="PF12802">
    <property type="entry name" value="MarR_2"/>
    <property type="match status" value="1"/>
</dbReference>
<comment type="caution">
    <text evidence="5">The sequence shown here is derived from an EMBL/GenBank/DDBJ whole genome shotgun (WGS) entry which is preliminary data.</text>
</comment>
<evidence type="ECO:0000313" key="6">
    <source>
        <dbReference type="Proteomes" id="UP001595901"/>
    </source>
</evidence>
<dbReference type="InterPro" id="IPR036388">
    <property type="entry name" value="WH-like_DNA-bd_sf"/>
</dbReference>
<dbReference type="InterPro" id="IPR036390">
    <property type="entry name" value="WH_DNA-bd_sf"/>
</dbReference>
<evidence type="ECO:0000313" key="5">
    <source>
        <dbReference type="EMBL" id="MFC3932129.1"/>
    </source>
</evidence>
<keyword evidence="3" id="KW-0804">Transcription</keyword>
<dbReference type="EMBL" id="JBHSAC010000045">
    <property type="protein sequence ID" value="MFC3932129.1"/>
    <property type="molecule type" value="Genomic_DNA"/>
</dbReference>
<keyword evidence="1" id="KW-0805">Transcription regulation</keyword>